<name>A0A377TZ01_KLEPN</name>
<protein>
    <submittedName>
        <fullName evidence="2">O-succinylbenzoic acid--CoA ligase</fullName>
        <ecNumber evidence="2">6.2.1.26</ecNumber>
    </submittedName>
</protein>
<keyword evidence="2" id="KW-0436">Ligase</keyword>
<evidence type="ECO:0000313" key="3">
    <source>
        <dbReference type="Proteomes" id="UP000254938"/>
    </source>
</evidence>
<accession>A0A377TZ01</accession>
<dbReference type="EMBL" id="UGKQ01000007">
    <property type="protein sequence ID" value="STS84086.1"/>
    <property type="molecule type" value="Genomic_DNA"/>
</dbReference>
<dbReference type="AlphaFoldDB" id="A0A377TZ01"/>
<gene>
    <name evidence="2" type="primary">menE_2</name>
    <name evidence="2" type="ORF">NCTC9140_05872</name>
</gene>
<dbReference type="SUPFAM" id="SSF56801">
    <property type="entry name" value="Acetyl-CoA synthetase-like"/>
    <property type="match status" value="1"/>
</dbReference>
<organism evidence="2 3">
    <name type="scientific">Klebsiella pneumoniae</name>
    <dbReference type="NCBI Taxonomy" id="573"/>
    <lineage>
        <taxon>Bacteria</taxon>
        <taxon>Pseudomonadati</taxon>
        <taxon>Pseudomonadota</taxon>
        <taxon>Gammaproteobacteria</taxon>
        <taxon>Enterobacterales</taxon>
        <taxon>Enterobacteriaceae</taxon>
        <taxon>Klebsiella/Raoultella group</taxon>
        <taxon>Klebsiella</taxon>
        <taxon>Klebsiella pneumoniae complex</taxon>
    </lineage>
</organism>
<dbReference type="EC" id="6.2.1.26" evidence="2"/>
<dbReference type="InterPro" id="IPR000873">
    <property type="entry name" value="AMP-dep_synth/lig_dom"/>
</dbReference>
<sequence length="102" mass="10798">MPTQLWRLLNDDTAVSLKAVLLGGASIPVELTERARKQGIRSFCGYGLTEFASTVCAKEADGAADVGEALPGREVKIVAGEHLACGRRVWPQATGGMVNCCH</sequence>
<proteinExistence type="predicted"/>
<evidence type="ECO:0000313" key="2">
    <source>
        <dbReference type="EMBL" id="STS84086.1"/>
    </source>
</evidence>
<dbReference type="GO" id="GO:0008756">
    <property type="term" value="F:o-succinylbenzoate-CoA ligase activity"/>
    <property type="evidence" value="ECO:0007669"/>
    <property type="project" value="UniProtKB-EC"/>
</dbReference>
<feature type="domain" description="AMP-dependent synthetase/ligase" evidence="1">
    <location>
        <begin position="13"/>
        <end position="81"/>
    </location>
</feature>
<reference evidence="2 3" key="1">
    <citation type="submission" date="2018-06" db="EMBL/GenBank/DDBJ databases">
        <authorList>
            <consortium name="Pathogen Informatics"/>
            <person name="Doyle S."/>
        </authorList>
    </citation>
    <scope>NUCLEOTIDE SEQUENCE [LARGE SCALE GENOMIC DNA]</scope>
    <source>
        <strain evidence="2 3">NCTC9140</strain>
    </source>
</reference>
<dbReference type="Proteomes" id="UP000254938">
    <property type="component" value="Unassembled WGS sequence"/>
</dbReference>
<evidence type="ECO:0000259" key="1">
    <source>
        <dbReference type="Pfam" id="PF00501"/>
    </source>
</evidence>
<dbReference type="InterPro" id="IPR042099">
    <property type="entry name" value="ANL_N_sf"/>
</dbReference>
<dbReference type="Gene3D" id="3.40.50.12780">
    <property type="entry name" value="N-terminal domain of ligase-like"/>
    <property type="match status" value="1"/>
</dbReference>
<dbReference type="Pfam" id="PF00501">
    <property type="entry name" value="AMP-binding"/>
    <property type="match status" value="1"/>
</dbReference>